<dbReference type="EMBL" id="FMSP01000024">
    <property type="protein sequence ID" value="SCV74864.1"/>
    <property type="molecule type" value="Genomic_DNA"/>
</dbReference>
<evidence type="ECO:0000313" key="2">
    <source>
        <dbReference type="EMBL" id="SCV74864.1"/>
    </source>
</evidence>
<name>A0A238FSN6_9BASI</name>
<reference evidence="3" key="1">
    <citation type="submission" date="2016-09" db="EMBL/GenBank/DDBJ databases">
        <authorList>
            <person name="Jeantristanb JTB J.-T."/>
            <person name="Ricardo R."/>
        </authorList>
    </citation>
    <scope>NUCLEOTIDE SEQUENCE [LARGE SCALE GENOMIC DNA]</scope>
</reference>
<organism evidence="2 3">
    <name type="scientific">Microbotryum intermedium</name>
    <dbReference type="NCBI Taxonomy" id="269621"/>
    <lineage>
        <taxon>Eukaryota</taxon>
        <taxon>Fungi</taxon>
        <taxon>Dikarya</taxon>
        <taxon>Basidiomycota</taxon>
        <taxon>Pucciniomycotina</taxon>
        <taxon>Microbotryomycetes</taxon>
        <taxon>Microbotryales</taxon>
        <taxon>Microbotryaceae</taxon>
        <taxon>Microbotryum</taxon>
    </lineage>
</organism>
<keyword evidence="3" id="KW-1185">Reference proteome</keyword>
<gene>
    <name evidence="2" type="ORF">BQ2448_7893</name>
</gene>
<protein>
    <submittedName>
        <fullName evidence="2">BQ2448_7893 protein</fullName>
    </submittedName>
</protein>
<feature type="region of interest" description="Disordered" evidence="1">
    <location>
        <begin position="165"/>
        <end position="211"/>
    </location>
</feature>
<dbReference type="Proteomes" id="UP000198372">
    <property type="component" value="Unassembled WGS sequence"/>
</dbReference>
<feature type="compositionally biased region" description="Basic and acidic residues" evidence="1">
    <location>
        <begin position="165"/>
        <end position="184"/>
    </location>
</feature>
<dbReference type="AlphaFoldDB" id="A0A238FSN6"/>
<evidence type="ECO:0000313" key="3">
    <source>
        <dbReference type="Proteomes" id="UP000198372"/>
    </source>
</evidence>
<sequence>MTVKHGHDWLEDAVRVVPEALISREVTLRDALFSLVGKVDGKSQCSRTTYRTKHNEPKRQRLFMNTIVKLAEQIVAATAKRIKLIFVFDNATCRPEAGVSSIGPLPALTPLSGIQNPKVQRAVAAARRRQAEQPARSTSTRKLALQGTVECPDYYLLEREYEEDGNTKDKDVPKAPKGVRERIKATTATDLRATSSSAEQPGGRHGVDRGFRDGSVYKMSTLTGTLDDVVREVLSGGESNQVPHRLRRPRVFVDAAWPLLGVDGSYEHR</sequence>
<accession>A0A238FSN6</accession>
<feature type="compositionally biased region" description="Polar residues" evidence="1">
    <location>
        <begin position="186"/>
        <end position="199"/>
    </location>
</feature>
<dbReference type="OrthoDB" id="2539341at2759"/>
<evidence type="ECO:0000256" key="1">
    <source>
        <dbReference type="SAM" id="MobiDB-lite"/>
    </source>
</evidence>
<proteinExistence type="predicted"/>